<name>A0A5M6DS53_9BACT</name>
<evidence type="ECO:0000259" key="1">
    <source>
        <dbReference type="Pfam" id="PF05368"/>
    </source>
</evidence>
<proteinExistence type="predicted"/>
<comment type="caution">
    <text evidence="2">The sequence shown here is derived from an EMBL/GenBank/DDBJ whole genome shotgun (WGS) entry which is preliminary data.</text>
</comment>
<dbReference type="Gene3D" id="3.90.25.10">
    <property type="entry name" value="UDP-galactose 4-epimerase, domain 1"/>
    <property type="match status" value="1"/>
</dbReference>
<dbReference type="Gene3D" id="3.40.50.720">
    <property type="entry name" value="NAD(P)-binding Rossmann-like Domain"/>
    <property type="match status" value="1"/>
</dbReference>
<evidence type="ECO:0000313" key="3">
    <source>
        <dbReference type="Proteomes" id="UP000323426"/>
    </source>
</evidence>
<evidence type="ECO:0000313" key="2">
    <source>
        <dbReference type="EMBL" id="KAA5548235.1"/>
    </source>
</evidence>
<dbReference type="Pfam" id="PF05368">
    <property type="entry name" value="NmrA"/>
    <property type="match status" value="1"/>
</dbReference>
<dbReference type="InterPro" id="IPR051604">
    <property type="entry name" value="Ergot_Alk_Oxidoreductase"/>
</dbReference>
<organism evidence="2 3">
    <name type="scientific">Adhaeribacter rhizoryzae</name>
    <dbReference type="NCBI Taxonomy" id="2607907"/>
    <lineage>
        <taxon>Bacteria</taxon>
        <taxon>Pseudomonadati</taxon>
        <taxon>Bacteroidota</taxon>
        <taxon>Cytophagia</taxon>
        <taxon>Cytophagales</taxon>
        <taxon>Hymenobacteraceae</taxon>
        <taxon>Adhaeribacter</taxon>
    </lineage>
</organism>
<dbReference type="Proteomes" id="UP000323426">
    <property type="component" value="Unassembled WGS sequence"/>
</dbReference>
<dbReference type="InterPro" id="IPR036291">
    <property type="entry name" value="NAD(P)-bd_dom_sf"/>
</dbReference>
<dbReference type="AlphaFoldDB" id="A0A5M6DS53"/>
<feature type="domain" description="NmrA-like" evidence="1">
    <location>
        <begin position="3"/>
        <end position="252"/>
    </location>
</feature>
<dbReference type="EMBL" id="VWSF01000003">
    <property type="protein sequence ID" value="KAA5548235.1"/>
    <property type="molecule type" value="Genomic_DNA"/>
</dbReference>
<keyword evidence="3" id="KW-1185">Reference proteome</keyword>
<sequence length="292" mass="32026">MKTLIIGGTGTVGTQVVKYMLQAKQPIRLLTTSVHKAARLPVYVDPYVANLDEPETLTKAFVGIDKVFLLNPQGHTEVEQAINAVNAAQKAGVSKIVYQSIHRVRQGAHIPHFQTKIAIEEAIMASGLNYTFVCPNNFYQNDFWFKDAVSAYGIYPQPYGEAGLSRVDVRDIAEAAVKALFNSEYDGLSIPLAGPEALTGEDTAAILSEELGFKVNYGGNDLAAWAAQAKLILPAWIVDDWVQMYQFFQEKGLVATASDLQLLTHVLGRAPRSYAAFVREYAPVFQPESVTV</sequence>
<dbReference type="PANTHER" id="PTHR43162:SF1">
    <property type="entry name" value="PRESTALK A DIFFERENTIATION PROTEIN A"/>
    <property type="match status" value="1"/>
</dbReference>
<protein>
    <submittedName>
        <fullName evidence="2">NAD(P)H-binding protein</fullName>
    </submittedName>
</protein>
<dbReference type="PANTHER" id="PTHR43162">
    <property type="match status" value="1"/>
</dbReference>
<gene>
    <name evidence="2" type="ORF">F0145_05765</name>
</gene>
<accession>A0A5M6DS53</accession>
<dbReference type="RefSeq" id="WP_150087367.1">
    <property type="nucleotide sequence ID" value="NZ_VWSF01000003.1"/>
</dbReference>
<dbReference type="InterPro" id="IPR008030">
    <property type="entry name" value="NmrA-like"/>
</dbReference>
<reference evidence="2 3" key="1">
    <citation type="submission" date="2019-09" db="EMBL/GenBank/DDBJ databases">
        <title>Genome sequence and assembly of Adhaeribacter sp.</title>
        <authorList>
            <person name="Chhetri G."/>
        </authorList>
    </citation>
    <scope>NUCLEOTIDE SEQUENCE [LARGE SCALE GENOMIC DNA]</scope>
    <source>
        <strain evidence="2 3">DK36</strain>
    </source>
</reference>
<dbReference type="SUPFAM" id="SSF51735">
    <property type="entry name" value="NAD(P)-binding Rossmann-fold domains"/>
    <property type="match status" value="1"/>
</dbReference>